<proteinExistence type="inferred from homology"/>
<dbReference type="GO" id="GO:0005737">
    <property type="term" value="C:cytoplasm"/>
    <property type="evidence" value="ECO:0007669"/>
    <property type="project" value="UniProtKB-SubCell"/>
</dbReference>
<dbReference type="InterPro" id="IPR038116">
    <property type="entry name" value="TrpR-like_sf"/>
</dbReference>
<dbReference type="EMBL" id="CP055306">
    <property type="protein sequence ID" value="QLB40853.1"/>
    <property type="molecule type" value="Genomic_DNA"/>
</dbReference>
<name>A0A7D5IB04_9PAST</name>
<feature type="DNA-binding region" evidence="8">
    <location>
        <begin position="62"/>
        <end position="85"/>
    </location>
</feature>
<dbReference type="NCBIfam" id="TIGR01321">
    <property type="entry name" value="TrpR"/>
    <property type="match status" value="1"/>
</dbReference>
<evidence type="ECO:0000313" key="10">
    <source>
        <dbReference type="Proteomes" id="UP000509660"/>
    </source>
</evidence>
<evidence type="ECO:0000256" key="8">
    <source>
        <dbReference type="HAMAP-Rule" id="MF_00475"/>
    </source>
</evidence>
<evidence type="ECO:0000256" key="3">
    <source>
        <dbReference type="ARBA" id="ARBA00022490"/>
    </source>
</evidence>
<evidence type="ECO:0000256" key="2">
    <source>
        <dbReference type="ARBA" id="ARBA00007027"/>
    </source>
</evidence>
<keyword evidence="7 8" id="KW-0804">Transcription</keyword>
<dbReference type="PANTHER" id="PTHR38025:SF1">
    <property type="entry name" value="TRP OPERON REPRESSOR"/>
    <property type="match status" value="1"/>
</dbReference>
<dbReference type="AlphaFoldDB" id="A0A7D5IB04"/>
<evidence type="ECO:0000256" key="7">
    <source>
        <dbReference type="ARBA" id="ARBA00023163"/>
    </source>
</evidence>
<evidence type="ECO:0000256" key="6">
    <source>
        <dbReference type="ARBA" id="ARBA00023125"/>
    </source>
</evidence>
<protein>
    <recommendedName>
        <fullName evidence="8">Trp operon repressor homolog</fullName>
    </recommendedName>
</protein>
<evidence type="ECO:0000256" key="4">
    <source>
        <dbReference type="ARBA" id="ARBA00022491"/>
    </source>
</evidence>
<comment type="function">
    <text evidence="8">This protein is an aporepressor. When complexed with L-tryptophan it binds the operator region of the trp operon and prevents the initiation of transcription.</text>
</comment>
<dbReference type="GO" id="GO:0043565">
    <property type="term" value="F:sequence-specific DNA binding"/>
    <property type="evidence" value="ECO:0007669"/>
    <property type="project" value="UniProtKB-UniRule"/>
</dbReference>
<dbReference type="InterPro" id="IPR013335">
    <property type="entry name" value="Trp_repress_bac"/>
</dbReference>
<evidence type="ECO:0000256" key="1">
    <source>
        <dbReference type="ARBA" id="ARBA00004496"/>
    </source>
</evidence>
<organism evidence="9 10">
    <name type="scientific">Mannheimia pernigra</name>
    <dbReference type="NCBI Taxonomy" id="111844"/>
    <lineage>
        <taxon>Bacteria</taxon>
        <taxon>Pseudomonadati</taxon>
        <taxon>Pseudomonadota</taxon>
        <taxon>Gammaproteobacteria</taxon>
        <taxon>Pasteurellales</taxon>
        <taxon>Pasteurellaceae</taxon>
        <taxon>Mannheimia</taxon>
    </lineage>
</organism>
<comment type="subunit">
    <text evidence="8">Homodimer.</text>
</comment>
<dbReference type="HAMAP" id="MF_00475">
    <property type="entry name" value="Trp_repressor"/>
    <property type="match status" value="1"/>
</dbReference>
<dbReference type="PIRSF" id="PIRSF003196">
    <property type="entry name" value="Trp_repressor"/>
    <property type="match status" value="1"/>
</dbReference>
<dbReference type="GO" id="GO:0003700">
    <property type="term" value="F:DNA-binding transcription factor activity"/>
    <property type="evidence" value="ECO:0007669"/>
    <property type="project" value="UniProtKB-UniRule"/>
</dbReference>
<keyword evidence="5 8" id="KW-0805">Transcription regulation</keyword>
<dbReference type="Pfam" id="PF01371">
    <property type="entry name" value="Trp_repressor"/>
    <property type="match status" value="1"/>
</dbReference>
<gene>
    <name evidence="8 9" type="primary">trpR</name>
    <name evidence="9" type="ORF">HV559_08220</name>
</gene>
<dbReference type="GO" id="GO:0045892">
    <property type="term" value="P:negative regulation of DNA-templated transcription"/>
    <property type="evidence" value="ECO:0007669"/>
    <property type="project" value="UniProtKB-UniRule"/>
</dbReference>
<evidence type="ECO:0000313" key="9">
    <source>
        <dbReference type="EMBL" id="QLB40853.1"/>
    </source>
</evidence>
<dbReference type="InterPro" id="IPR010921">
    <property type="entry name" value="Trp_repressor/repl_initiator"/>
</dbReference>
<comment type="similarity">
    <text evidence="2 8">Belongs to the TrpR family.</text>
</comment>
<comment type="subcellular location">
    <subcellularLocation>
        <location evidence="1 8">Cytoplasm</location>
    </subcellularLocation>
</comment>
<keyword evidence="10" id="KW-1185">Reference proteome</keyword>
<keyword evidence="4 8" id="KW-0678">Repressor</keyword>
<dbReference type="PANTHER" id="PTHR38025">
    <property type="entry name" value="TRP OPERON REPRESSOR"/>
    <property type="match status" value="1"/>
</dbReference>
<evidence type="ECO:0000256" key="5">
    <source>
        <dbReference type="ARBA" id="ARBA00023015"/>
    </source>
</evidence>
<reference evidence="9 10" key="1">
    <citation type="submission" date="2020-06" db="EMBL/GenBank/DDBJ databases">
        <title>Mannheimia pernigra sp. nov. isolated from bovine respiratory tract.</title>
        <authorList>
            <person name="Kuhnert P."/>
            <person name="Akarsu-Egger H."/>
        </authorList>
    </citation>
    <scope>NUCLEOTIDE SEQUENCE [LARGE SCALE GENOMIC DNA]</scope>
    <source>
        <strain evidence="9 10">BNO311</strain>
    </source>
</reference>
<sequence length="102" mass="11692">MKTLYNQRDPKEWEQFLVLLKQAVTEDKLALFFSMFLTADERESLGLRGKIVQALLEGKDSQREIQQNLNTSAATITRGSNMLKTLDQDFLQWVNGKLNGKS</sequence>
<dbReference type="SUPFAM" id="SSF48295">
    <property type="entry name" value="TrpR-like"/>
    <property type="match status" value="1"/>
</dbReference>
<dbReference type="InterPro" id="IPR000831">
    <property type="entry name" value="Trp_repress"/>
</dbReference>
<keyword evidence="3 8" id="KW-0963">Cytoplasm</keyword>
<dbReference type="RefSeq" id="WP_176810095.1">
    <property type="nucleotide sequence ID" value="NZ_CP055306.1"/>
</dbReference>
<dbReference type="Proteomes" id="UP000509660">
    <property type="component" value="Chromosome"/>
</dbReference>
<keyword evidence="6 8" id="KW-0238">DNA-binding</keyword>
<dbReference type="Gene3D" id="1.10.1270.10">
    <property type="entry name" value="TrpR-like"/>
    <property type="match status" value="1"/>
</dbReference>
<accession>A0A7D5IB04</accession>